<evidence type="ECO:0000313" key="12">
    <source>
        <dbReference type="EMBL" id="CAF1444626.1"/>
    </source>
</evidence>
<dbReference type="EMBL" id="CAJNOO010006324">
    <property type="protein sequence ID" value="CAF1444626.1"/>
    <property type="molecule type" value="Genomic_DNA"/>
</dbReference>
<dbReference type="AlphaFoldDB" id="A0A815CE81"/>
<dbReference type="Pfam" id="PF17171">
    <property type="entry name" value="GST_C_6"/>
    <property type="match status" value="1"/>
</dbReference>
<keyword evidence="4" id="KW-1000">Mitochondrion outer membrane</keyword>
<dbReference type="Proteomes" id="UP000663874">
    <property type="component" value="Unassembled WGS sequence"/>
</dbReference>
<gene>
    <name evidence="13" type="ORF">FNK824_LOCUS5121</name>
    <name evidence="14" type="ORF">OTI717_LOCUS32395</name>
    <name evidence="12" type="ORF">RFH988_LOCUS36489</name>
    <name evidence="11" type="ORF">SEV965_LOCUS25358</name>
</gene>
<protein>
    <recommendedName>
        <fullName evidence="16">Metaxin-2</fullName>
    </recommendedName>
</protein>
<evidence type="ECO:0000256" key="1">
    <source>
        <dbReference type="ARBA" id="ARBA00004294"/>
    </source>
</evidence>
<dbReference type="GO" id="GO:0007005">
    <property type="term" value="P:mitochondrion organization"/>
    <property type="evidence" value="ECO:0007669"/>
    <property type="project" value="TreeGrafter"/>
</dbReference>
<evidence type="ECO:0000256" key="5">
    <source>
        <dbReference type="ARBA" id="ARBA00022927"/>
    </source>
</evidence>
<dbReference type="GO" id="GO:0001401">
    <property type="term" value="C:SAM complex"/>
    <property type="evidence" value="ECO:0007669"/>
    <property type="project" value="InterPro"/>
</dbReference>
<evidence type="ECO:0008006" key="16">
    <source>
        <dbReference type="Google" id="ProtNLM"/>
    </source>
</evidence>
<dbReference type="GO" id="GO:0015031">
    <property type="term" value="P:protein transport"/>
    <property type="evidence" value="ECO:0007669"/>
    <property type="project" value="UniProtKB-KW"/>
</dbReference>
<keyword evidence="5" id="KW-0653">Protein transport</keyword>
<dbReference type="OrthoDB" id="198787at2759"/>
<evidence type="ECO:0000313" key="11">
    <source>
        <dbReference type="EMBL" id="CAF1282956.1"/>
    </source>
</evidence>
<evidence type="ECO:0000256" key="2">
    <source>
        <dbReference type="ARBA" id="ARBA00009170"/>
    </source>
</evidence>
<dbReference type="EMBL" id="CAJNOU010002035">
    <property type="protein sequence ID" value="CAF1282956.1"/>
    <property type="molecule type" value="Genomic_DNA"/>
</dbReference>
<dbReference type="Pfam" id="PF10568">
    <property type="entry name" value="Tom37"/>
    <property type="match status" value="1"/>
</dbReference>
<organism evidence="11 15">
    <name type="scientific">Rotaria sordida</name>
    <dbReference type="NCBI Taxonomy" id="392033"/>
    <lineage>
        <taxon>Eukaryota</taxon>
        <taxon>Metazoa</taxon>
        <taxon>Spiralia</taxon>
        <taxon>Gnathifera</taxon>
        <taxon>Rotifera</taxon>
        <taxon>Eurotatoria</taxon>
        <taxon>Bdelloidea</taxon>
        <taxon>Philodinida</taxon>
        <taxon>Philodinidae</taxon>
        <taxon>Rotaria</taxon>
    </lineage>
</organism>
<dbReference type="InterPro" id="IPR033468">
    <property type="entry name" value="Metaxin_GST"/>
</dbReference>
<evidence type="ECO:0000259" key="10">
    <source>
        <dbReference type="Pfam" id="PF17171"/>
    </source>
</evidence>
<comment type="caution">
    <text evidence="11">The sequence shown here is derived from an EMBL/GenBank/DDBJ whole genome shotgun (WGS) entry which is preliminary data.</text>
</comment>
<dbReference type="PANTHER" id="PTHR12289:SF38">
    <property type="entry name" value="METAXIN-2"/>
    <property type="match status" value="1"/>
</dbReference>
<comment type="subcellular location">
    <subcellularLocation>
        <location evidence="1">Mitochondrion outer membrane</location>
    </subcellularLocation>
</comment>
<dbReference type="InterPro" id="IPR019564">
    <property type="entry name" value="Sam37/metaxin_N"/>
</dbReference>
<dbReference type="InterPro" id="IPR036282">
    <property type="entry name" value="Glutathione-S-Trfase_C_sf"/>
</dbReference>
<accession>A0A815CE81</accession>
<evidence type="ECO:0000313" key="15">
    <source>
        <dbReference type="Proteomes" id="UP000663889"/>
    </source>
</evidence>
<dbReference type="EMBL" id="CAJOAX010009938">
    <property type="protein sequence ID" value="CAF4065930.1"/>
    <property type="molecule type" value="Genomic_DNA"/>
</dbReference>
<proteinExistence type="inferred from homology"/>
<feature type="domain" description="Metaxin glutathione S-transferase" evidence="10">
    <location>
        <begin position="194"/>
        <end position="256"/>
    </location>
</feature>
<keyword evidence="8" id="KW-1133">Transmembrane helix</keyword>
<dbReference type="EMBL" id="CAJOBE010000399">
    <property type="protein sequence ID" value="CAF3634928.1"/>
    <property type="molecule type" value="Genomic_DNA"/>
</dbReference>
<dbReference type="InterPro" id="IPR050931">
    <property type="entry name" value="Mito_Protein_Transport_Metaxin"/>
</dbReference>
<dbReference type="Proteomes" id="UP000663889">
    <property type="component" value="Unassembled WGS sequence"/>
</dbReference>
<sequence>MAETGEYIHSNVNANTANVNIELAAREPWPTNACLYVPLKEQMILWAPDCLSTLCLLRKVRVPSLHIEHVRNAAEMSNYGIPPVLTLNNRIFSEFDEIANLIELKGLLKVENEGNSIVDSYSILCTETLGSLMKYFLLCEKSGSTLYQSFTSVYPWPLGLILFLIYRNRTIKNLKVKEIWPLTYEQALIKFETTVKALSNKIQEINSDYLFGDDFTKADAHLYGHLYTILHTNISEHENLRNILVKYKPLVDYVNNLERDVHGLTILVS</sequence>
<dbReference type="PANTHER" id="PTHR12289">
    <property type="entry name" value="METAXIN RELATED"/>
    <property type="match status" value="1"/>
</dbReference>
<evidence type="ECO:0000256" key="6">
    <source>
        <dbReference type="ARBA" id="ARBA00023128"/>
    </source>
</evidence>
<evidence type="ECO:0000313" key="14">
    <source>
        <dbReference type="EMBL" id="CAF4065930.1"/>
    </source>
</evidence>
<reference evidence="11" key="1">
    <citation type="submission" date="2021-02" db="EMBL/GenBank/DDBJ databases">
        <authorList>
            <person name="Nowell W R."/>
        </authorList>
    </citation>
    <scope>NUCLEOTIDE SEQUENCE</scope>
</reference>
<dbReference type="Proteomes" id="UP000663823">
    <property type="component" value="Unassembled WGS sequence"/>
</dbReference>
<name>A0A815CE81_9BILA</name>
<evidence type="ECO:0000256" key="4">
    <source>
        <dbReference type="ARBA" id="ARBA00022787"/>
    </source>
</evidence>
<keyword evidence="8" id="KW-0812">Transmembrane</keyword>
<evidence type="ECO:0000313" key="13">
    <source>
        <dbReference type="EMBL" id="CAF3634928.1"/>
    </source>
</evidence>
<dbReference type="SUPFAM" id="SSF47616">
    <property type="entry name" value="GST C-terminal domain-like"/>
    <property type="match status" value="1"/>
</dbReference>
<evidence type="ECO:0000256" key="8">
    <source>
        <dbReference type="SAM" id="Phobius"/>
    </source>
</evidence>
<keyword evidence="7 8" id="KW-0472">Membrane</keyword>
<feature type="transmembrane region" description="Helical" evidence="8">
    <location>
        <begin position="146"/>
        <end position="166"/>
    </location>
</feature>
<evidence type="ECO:0000256" key="7">
    <source>
        <dbReference type="ARBA" id="ARBA00023136"/>
    </source>
</evidence>
<evidence type="ECO:0000259" key="9">
    <source>
        <dbReference type="Pfam" id="PF10568"/>
    </source>
</evidence>
<dbReference type="Proteomes" id="UP000663882">
    <property type="component" value="Unassembled WGS sequence"/>
</dbReference>
<keyword evidence="6" id="KW-0496">Mitochondrion</keyword>
<comment type="similarity">
    <text evidence="2">Belongs to the metaxin family.</text>
</comment>
<keyword evidence="3" id="KW-0813">Transport</keyword>
<evidence type="ECO:0000256" key="3">
    <source>
        <dbReference type="ARBA" id="ARBA00022448"/>
    </source>
</evidence>
<feature type="domain" description="Mitochondrial outer membrane transport complex Sam37/metaxin N-terminal" evidence="9">
    <location>
        <begin position="50"/>
        <end position="167"/>
    </location>
</feature>